<dbReference type="Proteomes" id="UP000179786">
    <property type="component" value="Unassembled WGS sequence"/>
</dbReference>
<dbReference type="OrthoDB" id="7840905at2"/>
<dbReference type="AlphaFoldDB" id="A0A1S1MMT5"/>
<evidence type="ECO:0000313" key="2">
    <source>
        <dbReference type="Proteomes" id="UP000179786"/>
    </source>
</evidence>
<sequence>MELIKYLNEFFITKSELLTQSQVSEQVLAHYQETGVMPQCSYKLKLALESNSFFGLHEDTQEIEYYAKGYFAWLGIVQSLEDKEKIYSVFSKRYRKALEQLKSQGFTSTNVKLNADVQSHIEQEWVHFLDGVYGLCTKSGLPEHIAAKELAIAQINELSELESPTASQLSQLKRAIDLLDESSTLFAPHERAKSSRHRLIDEMKRKYQF</sequence>
<organism evidence="1 2">
    <name type="scientific">Pseudoalteromonas amylolytica</name>
    <dbReference type="NCBI Taxonomy" id="1859457"/>
    <lineage>
        <taxon>Bacteria</taxon>
        <taxon>Pseudomonadati</taxon>
        <taxon>Pseudomonadota</taxon>
        <taxon>Gammaproteobacteria</taxon>
        <taxon>Alteromonadales</taxon>
        <taxon>Pseudoalteromonadaceae</taxon>
        <taxon>Pseudoalteromonas</taxon>
    </lineage>
</organism>
<name>A0A1S1MMT5_9GAMM</name>
<protein>
    <recommendedName>
        <fullName evidence="3">Orphan protein</fullName>
    </recommendedName>
</protein>
<reference evidence="1 2" key="1">
    <citation type="submission" date="2016-09" db="EMBL/GenBank/DDBJ databases">
        <title>Pseudoalteromonas amylolytica sp. nov., isolated from the surface seawater.</title>
        <authorList>
            <person name="Wu Y.-H."/>
            <person name="Cheng H."/>
            <person name="Jin X.-B."/>
            <person name="Wang C.-S."/>
            <person name="Xu X.-W."/>
        </authorList>
    </citation>
    <scope>NUCLEOTIDE SEQUENCE [LARGE SCALE GENOMIC DNA]</scope>
    <source>
        <strain evidence="1 2">JW1</strain>
    </source>
</reference>
<dbReference type="Pfam" id="PF19531">
    <property type="entry name" value="DUF6058"/>
    <property type="match status" value="1"/>
</dbReference>
<dbReference type="InterPro" id="IPR045694">
    <property type="entry name" value="DUF6058"/>
</dbReference>
<comment type="caution">
    <text evidence="1">The sequence shown here is derived from an EMBL/GenBank/DDBJ whole genome shotgun (WGS) entry which is preliminary data.</text>
</comment>
<keyword evidence="2" id="KW-1185">Reference proteome</keyword>
<accession>A0A1S1MMT5</accession>
<gene>
    <name evidence="1" type="ORF">BET10_16455</name>
</gene>
<evidence type="ECO:0000313" key="1">
    <source>
        <dbReference type="EMBL" id="OHU89713.1"/>
    </source>
</evidence>
<dbReference type="EMBL" id="MKJU01000028">
    <property type="protein sequence ID" value="OHU89713.1"/>
    <property type="molecule type" value="Genomic_DNA"/>
</dbReference>
<dbReference type="STRING" id="1859457.BET10_16455"/>
<evidence type="ECO:0008006" key="3">
    <source>
        <dbReference type="Google" id="ProtNLM"/>
    </source>
</evidence>
<proteinExistence type="predicted"/>
<dbReference type="RefSeq" id="WP_070986341.1">
    <property type="nucleotide sequence ID" value="NZ_MKJU01000028.1"/>
</dbReference>